<dbReference type="EMBL" id="VLLG01000003">
    <property type="protein sequence ID" value="TWI88710.1"/>
    <property type="molecule type" value="Genomic_DNA"/>
</dbReference>
<dbReference type="NCBIfam" id="TIGR04056">
    <property type="entry name" value="OMP_RagA_SusC"/>
    <property type="match status" value="1"/>
</dbReference>
<keyword evidence="2 8" id="KW-0813">Transport</keyword>
<accession>A0A562T6U5</accession>
<dbReference type="Pfam" id="PF00593">
    <property type="entry name" value="TonB_dep_Rec_b-barrel"/>
    <property type="match status" value="1"/>
</dbReference>
<dbReference type="InterPro" id="IPR037066">
    <property type="entry name" value="Plug_dom_sf"/>
</dbReference>
<dbReference type="InterPro" id="IPR000531">
    <property type="entry name" value="Beta-barrel_TonB"/>
</dbReference>
<keyword evidence="6 8" id="KW-0472">Membrane</keyword>
<dbReference type="PROSITE" id="PS52016">
    <property type="entry name" value="TONB_DEPENDENT_REC_3"/>
    <property type="match status" value="1"/>
</dbReference>
<evidence type="ECO:0000256" key="8">
    <source>
        <dbReference type="PROSITE-ProRule" id="PRU01360"/>
    </source>
</evidence>
<sequence>MNNDYSKVIPCKMTLQFLQITILVLLIPLSAVFAQRRVTGTVTGSDNAPVPGVTIQVKGQTIGTATDASGKYALTIPGNDAVLIFSAIGFTSQEIPVGDRNNINVTLAETVGNLSEVVVVGYGTQKRREVTSAVTTVKAEEFNKGNVSNVSQLLQGKVAGLSIASPGGDPNRGFSIRLRGLSTLGANTQPLVVIDGQIGADLNTVDPNDIASIDVLKDGSAAAIYGTRGSQGVIIITTKSGKPGTTRISYSTQGSAESIYRDTPHMTAAEFRALGKGTDYGANTDWYKEISRTALSHNHNVSLSGGTESTTYNASLTYRQQEGIAIHTGYRQLNGRMNVTQRALKDRLVLNLSLTTSRRDADTGYAEAFKYATIYNPTAPVYSTDPQFDLTGGGFYEANFIDYVNPVAVLKQNTRTGETKRINFAGSAQYEIIDGLKFLVRYAQQTTSIYATAYLPKEAFFDRNFLNVSGFQRNGYAYKGDFEEFNQLYENTLSYDREIQSFNLSLLGGYSYQQFKNQGESAAGGNFLTNFVSDDLSAALDFRDGRGTITSYKNASKLVAFFGRVNLNYNDMAFLSASVRREGSTQFGENNKWGTFPAVSAGLDLNKVFSIPQVDNLKVRASYGITGSLPIRPYLSLDILNLSGDPYYTGNGNYLSTSNPLRNPNPNLKWESKNELDIGLDFTLFNNRVTGTFDYYNRTTKDLIFLTNVPVPPNQATQTYLNVGELKSNGVELALTYEVLRDGDFTWTTGANFSSYNVKLNELNVDADYVGATNLGTPGQENTQITRAVAGEDIGILWGPVYMGVDADGKYQFDDGEGKPTHSTDYKTKIGNGLPDFEFGFTNTFRYKRFDLNFFLRGAIGHDLINTYRAFYENPNVATSYNIVKTKYFNPNVTDGQIFSSLFVEKASFAKLDNATLGYNFKLPPNGLVKSLRAYLSGQNLFVITGYTGADPEVRYADPNDDRSLNPLAPGVDRRETWILSRTFTLGLNVEF</sequence>
<comment type="similarity">
    <text evidence="8 9">Belongs to the TonB-dependent receptor family.</text>
</comment>
<dbReference type="RefSeq" id="WP_145714458.1">
    <property type="nucleotide sequence ID" value="NZ_BAAAFY010000001.1"/>
</dbReference>
<dbReference type="InterPro" id="IPR012910">
    <property type="entry name" value="Plug_dom"/>
</dbReference>
<reference evidence="12 13" key="1">
    <citation type="journal article" date="2013" name="Stand. Genomic Sci.">
        <title>Genomic Encyclopedia of Type Strains, Phase I: The one thousand microbial genomes (KMG-I) project.</title>
        <authorList>
            <person name="Kyrpides N.C."/>
            <person name="Woyke T."/>
            <person name="Eisen J.A."/>
            <person name="Garrity G."/>
            <person name="Lilburn T.G."/>
            <person name="Beck B.J."/>
            <person name="Whitman W.B."/>
            <person name="Hugenholtz P."/>
            <person name="Klenk H.P."/>
        </authorList>
    </citation>
    <scope>NUCLEOTIDE SEQUENCE [LARGE SCALE GENOMIC DNA]</scope>
    <source>
        <strain evidence="12 13">DSM 13484</strain>
    </source>
</reference>
<dbReference type="Pfam" id="PF07715">
    <property type="entry name" value="Plug"/>
    <property type="match status" value="1"/>
</dbReference>
<keyword evidence="5 9" id="KW-0798">TonB box</keyword>
<evidence type="ECO:0000259" key="10">
    <source>
        <dbReference type="Pfam" id="PF00593"/>
    </source>
</evidence>
<evidence type="ECO:0000259" key="11">
    <source>
        <dbReference type="Pfam" id="PF07715"/>
    </source>
</evidence>
<feature type="domain" description="TonB-dependent receptor-like beta-barrel" evidence="10">
    <location>
        <begin position="381"/>
        <end position="941"/>
    </location>
</feature>
<evidence type="ECO:0000313" key="13">
    <source>
        <dbReference type="Proteomes" id="UP000316778"/>
    </source>
</evidence>
<dbReference type="InterPro" id="IPR023997">
    <property type="entry name" value="TonB-dep_OMP_SusC/RagA_CS"/>
</dbReference>
<evidence type="ECO:0000256" key="2">
    <source>
        <dbReference type="ARBA" id="ARBA00022448"/>
    </source>
</evidence>
<evidence type="ECO:0000256" key="1">
    <source>
        <dbReference type="ARBA" id="ARBA00004571"/>
    </source>
</evidence>
<dbReference type="Gene3D" id="2.60.40.1120">
    <property type="entry name" value="Carboxypeptidase-like, regulatory domain"/>
    <property type="match status" value="1"/>
</dbReference>
<organism evidence="12 13">
    <name type="scientific">Chitinophaga japonensis</name>
    <name type="common">Flexibacter japonensis</name>
    <dbReference type="NCBI Taxonomy" id="104662"/>
    <lineage>
        <taxon>Bacteria</taxon>
        <taxon>Pseudomonadati</taxon>
        <taxon>Bacteroidota</taxon>
        <taxon>Chitinophagia</taxon>
        <taxon>Chitinophagales</taxon>
        <taxon>Chitinophagaceae</taxon>
        <taxon>Chitinophaga</taxon>
    </lineage>
</organism>
<comment type="caution">
    <text evidence="12">The sequence shown here is derived from an EMBL/GenBank/DDBJ whole genome shotgun (WGS) entry which is preliminary data.</text>
</comment>
<dbReference type="GO" id="GO:0009279">
    <property type="term" value="C:cell outer membrane"/>
    <property type="evidence" value="ECO:0007669"/>
    <property type="project" value="UniProtKB-SubCell"/>
</dbReference>
<comment type="subcellular location">
    <subcellularLocation>
        <location evidence="1 8">Cell outer membrane</location>
        <topology evidence="1 8">Multi-pass membrane protein</topology>
    </subcellularLocation>
</comment>
<evidence type="ECO:0000256" key="6">
    <source>
        <dbReference type="ARBA" id="ARBA00023136"/>
    </source>
</evidence>
<feature type="domain" description="TonB-dependent receptor plug" evidence="11">
    <location>
        <begin position="127"/>
        <end position="233"/>
    </location>
</feature>
<proteinExistence type="inferred from homology"/>
<dbReference type="SUPFAM" id="SSF56935">
    <property type="entry name" value="Porins"/>
    <property type="match status" value="1"/>
</dbReference>
<dbReference type="OrthoDB" id="9768177at2"/>
<dbReference type="Pfam" id="PF13715">
    <property type="entry name" value="CarbopepD_reg_2"/>
    <property type="match status" value="1"/>
</dbReference>
<dbReference type="InterPro" id="IPR039426">
    <property type="entry name" value="TonB-dep_rcpt-like"/>
</dbReference>
<keyword evidence="7 8" id="KW-0998">Cell outer membrane</keyword>
<keyword evidence="4 8" id="KW-0812">Transmembrane</keyword>
<dbReference type="InterPro" id="IPR008969">
    <property type="entry name" value="CarboxyPept-like_regulatory"/>
</dbReference>
<dbReference type="Proteomes" id="UP000316778">
    <property type="component" value="Unassembled WGS sequence"/>
</dbReference>
<evidence type="ECO:0000256" key="5">
    <source>
        <dbReference type="ARBA" id="ARBA00023077"/>
    </source>
</evidence>
<dbReference type="SUPFAM" id="SSF49464">
    <property type="entry name" value="Carboxypeptidase regulatory domain-like"/>
    <property type="match status" value="1"/>
</dbReference>
<dbReference type="InterPro" id="IPR023996">
    <property type="entry name" value="TonB-dep_OMP_SusC/RagA"/>
</dbReference>
<keyword evidence="12" id="KW-0675">Receptor</keyword>
<dbReference type="Gene3D" id="2.170.130.10">
    <property type="entry name" value="TonB-dependent receptor, plug domain"/>
    <property type="match status" value="1"/>
</dbReference>
<evidence type="ECO:0000313" key="12">
    <source>
        <dbReference type="EMBL" id="TWI88710.1"/>
    </source>
</evidence>
<evidence type="ECO:0000256" key="9">
    <source>
        <dbReference type="RuleBase" id="RU003357"/>
    </source>
</evidence>
<dbReference type="NCBIfam" id="TIGR04057">
    <property type="entry name" value="SusC_RagA_signa"/>
    <property type="match status" value="1"/>
</dbReference>
<evidence type="ECO:0000256" key="7">
    <source>
        <dbReference type="ARBA" id="ARBA00023237"/>
    </source>
</evidence>
<dbReference type="InterPro" id="IPR036942">
    <property type="entry name" value="Beta-barrel_TonB_sf"/>
</dbReference>
<dbReference type="Gene3D" id="2.40.170.20">
    <property type="entry name" value="TonB-dependent receptor, beta-barrel domain"/>
    <property type="match status" value="1"/>
</dbReference>
<keyword evidence="13" id="KW-1185">Reference proteome</keyword>
<gene>
    <name evidence="12" type="ORF">LX66_2796</name>
</gene>
<evidence type="ECO:0000256" key="4">
    <source>
        <dbReference type="ARBA" id="ARBA00022692"/>
    </source>
</evidence>
<dbReference type="AlphaFoldDB" id="A0A562T6U5"/>
<evidence type="ECO:0000256" key="3">
    <source>
        <dbReference type="ARBA" id="ARBA00022452"/>
    </source>
</evidence>
<keyword evidence="3 8" id="KW-1134">Transmembrane beta strand</keyword>
<protein>
    <submittedName>
        <fullName evidence="12">Iron complex outermembrane receptor protein</fullName>
    </submittedName>
</protein>
<name>A0A562T6U5_CHIJA</name>